<dbReference type="Proteomes" id="UP000008912">
    <property type="component" value="Unassembled WGS sequence"/>
</dbReference>
<dbReference type="GO" id="GO:0002376">
    <property type="term" value="P:immune system process"/>
    <property type="evidence" value="ECO:0007669"/>
    <property type="project" value="UniProtKB-KW"/>
</dbReference>
<evidence type="ECO:0000259" key="3">
    <source>
        <dbReference type="PROSITE" id="PS50835"/>
    </source>
</evidence>
<evidence type="ECO:0000256" key="2">
    <source>
        <dbReference type="ARBA" id="ARBA00022859"/>
    </source>
</evidence>
<name>A0A7N5KQ98_AILME</name>
<sequence length="166" mass="18494">MPCFPNSQSGKRIYPASCGKRTLPRLCLQFLSCFPTGSMDAGITQTPKNGIIKTGKSILLECSQTKGHDYMHWYRQDPGLGLQLIYYSYVNDINEGEVSHGYKASREDLSKFSLSLGSAIPNQTALYFCAISDLHSACWPPALRTERQHICSDGHRRLLRVGHGDP</sequence>
<dbReference type="InterPro" id="IPR050413">
    <property type="entry name" value="TCR_beta_variable"/>
</dbReference>
<dbReference type="SUPFAM" id="SSF48726">
    <property type="entry name" value="Immunoglobulin"/>
    <property type="match status" value="1"/>
</dbReference>
<reference evidence="4" key="2">
    <citation type="submission" date="2025-08" db="UniProtKB">
        <authorList>
            <consortium name="Ensembl"/>
        </authorList>
    </citation>
    <scope>IDENTIFICATION</scope>
</reference>
<evidence type="ECO:0000256" key="1">
    <source>
        <dbReference type="ARBA" id="ARBA00022729"/>
    </source>
</evidence>
<dbReference type="InParanoid" id="A0A7N5KQ98"/>
<dbReference type="PROSITE" id="PS50835">
    <property type="entry name" value="IG_LIKE"/>
    <property type="match status" value="1"/>
</dbReference>
<evidence type="ECO:0000313" key="5">
    <source>
        <dbReference type="Proteomes" id="UP000008912"/>
    </source>
</evidence>
<evidence type="ECO:0000313" key="4">
    <source>
        <dbReference type="Ensembl" id="ENSAMEP00000043415.1"/>
    </source>
</evidence>
<dbReference type="InterPro" id="IPR036179">
    <property type="entry name" value="Ig-like_dom_sf"/>
</dbReference>
<dbReference type="InterPro" id="IPR007110">
    <property type="entry name" value="Ig-like_dom"/>
</dbReference>
<protein>
    <recommendedName>
        <fullName evidence="3">Ig-like domain-containing protein</fullName>
    </recommendedName>
</protein>
<proteinExistence type="predicted"/>
<dbReference type="Ensembl" id="ENSAMET00000043516.1">
    <property type="protein sequence ID" value="ENSAMEP00000043415.1"/>
    <property type="gene ID" value="ENSAMEG00000024841.1"/>
</dbReference>
<keyword evidence="2" id="KW-0391">Immunity</keyword>
<dbReference type="Gene3D" id="2.60.40.10">
    <property type="entry name" value="Immunoglobulins"/>
    <property type="match status" value="1"/>
</dbReference>
<dbReference type="GeneTree" id="ENSGT00940000162480"/>
<dbReference type="GO" id="GO:0005886">
    <property type="term" value="C:plasma membrane"/>
    <property type="evidence" value="ECO:0007669"/>
    <property type="project" value="TreeGrafter"/>
</dbReference>
<accession>A0A7N5KQ98</accession>
<dbReference type="InterPro" id="IPR013106">
    <property type="entry name" value="Ig_V-set"/>
</dbReference>
<reference evidence="4 5" key="1">
    <citation type="journal article" date="2010" name="Nature">
        <title>The sequence and de novo assembly of the giant panda genome.</title>
        <authorList>
            <person name="Li R."/>
            <person name="Fan W."/>
            <person name="Tian G."/>
            <person name="Zhu H."/>
            <person name="He L."/>
            <person name="Cai J."/>
            <person name="Huang Q."/>
            <person name="Cai Q."/>
            <person name="Li B."/>
            <person name="Bai Y."/>
            <person name="Zhang Z."/>
            <person name="Zhang Y."/>
            <person name="Wang W."/>
            <person name="Li J."/>
            <person name="Wei F."/>
            <person name="Li H."/>
            <person name="Jian M."/>
            <person name="Li J."/>
            <person name="Zhang Z."/>
            <person name="Nielsen R."/>
            <person name="Li D."/>
            <person name="Gu W."/>
            <person name="Yang Z."/>
            <person name="Xuan Z."/>
            <person name="Ryder O.A."/>
            <person name="Leung F.C."/>
            <person name="Zhou Y."/>
            <person name="Cao J."/>
            <person name="Sun X."/>
            <person name="Fu Y."/>
            <person name="Fang X."/>
            <person name="Guo X."/>
            <person name="Wang B."/>
            <person name="Hou R."/>
            <person name="Shen F."/>
            <person name="Mu B."/>
            <person name="Ni P."/>
            <person name="Lin R."/>
            <person name="Qian W."/>
            <person name="Wang G."/>
            <person name="Yu C."/>
            <person name="Nie W."/>
            <person name="Wang J."/>
            <person name="Wu Z."/>
            <person name="Liang H."/>
            <person name="Min J."/>
            <person name="Wu Q."/>
            <person name="Cheng S."/>
            <person name="Ruan J."/>
            <person name="Wang M."/>
            <person name="Shi Z."/>
            <person name="Wen M."/>
            <person name="Liu B."/>
            <person name="Ren X."/>
            <person name="Zheng H."/>
            <person name="Dong D."/>
            <person name="Cook K."/>
            <person name="Shan G."/>
            <person name="Zhang H."/>
            <person name="Kosiol C."/>
            <person name="Xie X."/>
            <person name="Lu Z."/>
            <person name="Zheng H."/>
            <person name="Li Y."/>
            <person name="Steiner C.C."/>
            <person name="Lam T.T."/>
            <person name="Lin S."/>
            <person name="Zhang Q."/>
            <person name="Li G."/>
            <person name="Tian J."/>
            <person name="Gong T."/>
            <person name="Liu H."/>
            <person name="Zhang D."/>
            <person name="Fang L."/>
            <person name="Ye C."/>
            <person name="Zhang J."/>
            <person name="Hu W."/>
            <person name="Xu A."/>
            <person name="Ren Y."/>
            <person name="Zhang G."/>
            <person name="Bruford M.W."/>
            <person name="Li Q."/>
            <person name="Ma L."/>
            <person name="Guo Y."/>
            <person name="An N."/>
            <person name="Hu Y."/>
            <person name="Zheng Y."/>
            <person name="Shi Y."/>
            <person name="Li Z."/>
            <person name="Liu Q."/>
            <person name="Chen Y."/>
            <person name="Zhao J."/>
            <person name="Qu N."/>
            <person name="Zhao S."/>
            <person name="Tian F."/>
            <person name="Wang X."/>
            <person name="Wang H."/>
            <person name="Xu L."/>
            <person name="Liu X."/>
            <person name="Vinar T."/>
            <person name="Wang Y."/>
            <person name="Lam T.W."/>
            <person name="Yiu S.M."/>
            <person name="Liu S."/>
            <person name="Zhang H."/>
            <person name="Li D."/>
            <person name="Huang Y."/>
            <person name="Wang X."/>
            <person name="Yang G."/>
            <person name="Jiang Z."/>
            <person name="Wang J."/>
            <person name="Qin N."/>
            <person name="Li L."/>
            <person name="Li J."/>
            <person name="Bolund L."/>
            <person name="Kristiansen K."/>
            <person name="Wong G.K."/>
            <person name="Olson M."/>
            <person name="Zhang X."/>
            <person name="Li S."/>
            <person name="Yang H."/>
            <person name="Wang J."/>
            <person name="Wang J."/>
        </authorList>
    </citation>
    <scope>NUCLEOTIDE SEQUENCE [LARGE SCALE GENOMIC DNA]</scope>
</reference>
<dbReference type="SMART" id="SM00406">
    <property type="entry name" value="IGv"/>
    <property type="match status" value="1"/>
</dbReference>
<dbReference type="AlphaFoldDB" id="A0A7N5KQ98"/>
<reference evidence="4" key="3">
    <citation type="submission" date="2025-09" db="UniProtKB">
        <authorList>
            <consortium name="Ensembl"/>
        </authorList>
    </citation>
    <scope>IDENTIFICATION</scope>
</reference>
<feature type="domain" description="Ig-like" evidence="3">
    <location>
        <begin position="35"/>
        <end position="133"/>
    </location>
</feature>
<organism evidence="4 5">
    <name type="scientific">Ailuropoda melanoleuca</name>
    <name type="common">Giant panda</name>
    <dbReference type="NCBI Taxonomy" id="9646"/>
    <lineage>
        <taxon>Eukaryota</taxon>
        <taxon>Metazoa</taxon>
        <taxon>Chordata</taxon>
        <taxon>Craniata</taxon>
        <taxon>Vertebrata</taxon>
        <taxon>Euteleostomi</taxon>
        <taxon>Mammalia</taxon>
        <taxon>Eutheria</taxon>
        <taxon>Laurasiatheria</taxon>
        <taxon>Carnivora</taxon>
        <taxon>Caniformia</taxon>
        <taxon>Ursidae</taxon>
        <taxon>Ailuropoda</taxon>
    </lineage>
</organism>
<dbReference type="GO" id="GO:0007166">
    <property type="term" value="P:cell surface receptor signaling pathway"/>
    <property type="evidence" value="ECO:0007669"/>
    <property type="project" value="TreeGrafter"/>
</dbReference>
<keyword evidence="5" id="KW-1185">Reference proteome</keyword>
<keyword evidence="1" id="KW-0732">Signal</keyword>
<dbReference type="PANTHER" id="PTHR23268:SF54">
    <property type="entry name" value="T CELL RECEPTOR BETA VARIABLE 24-1"/>
    <property type="match status" value="1"/>
</dbReference>
<dbReference type="InterPro" id="IPR013783">
    <property type="entry name" value="Ig-like_fold"/>
</dbReference>
<dbReference type="PANTHER" id="PTHR23268">
    <property type="entry name" value="T-CELL RECEPTOR BETA CHAIN"/>
    <property type="match status" value="1"/>
</dbReference>
<dbReference type="Pfam" id="PF07686">
    <property type="entry name" value="V-set"/>
    <property type="match status" value="1"/>
</dbReference>